<dbReference type="PANTHER" id="PTHR13384">
    <property type="entry name" value="G PATCH DOMAIN-CONTAINING PROTEIN 1"/>
    <property type="match status" value="1"/>
</dbReference>
<dbReference type="InterPro" id="IPR000467">
    <property type="entry name" value="G_patch_dom"/>
</dbReference>
<evidence type="ECO:0000313" key="4">
    <source>
        <dbReference type="Proteomes" id="UP000789706"/>
    </source>
</evidence>
<accession>A0A9N9FEH1</accession>
<feature type="domain" description="G-patch" evidence="2">
    <location>
        <begin position="160"/>
        <end position="180"/>
    </location>
</feature>
<protein>
    <submittedName>
        <fullName evidence="3">10349_t:CDS:1</fullName>
    </submittedName>
</protein>
<feature type="region of interest" description="Disordered" evidence="1">
    <location>
        <begin position="1"/>
        <end position="22"/>
    </location>
</feature>
<dbReference type="PROSITE" id="PS50174">
    <property type="entry name" value="G_PATCH"/>
    <property type="match status" value="1"/>
</dbReference>
<name>A0A9N9FEH1_9GLOM</name>
<feature type="compositionally biased region" description="Basic and acidic residues" evidence="1">
    <location>
        <begin position="611"/>
        <end position="620"/>
    </location>
</feature>
<feature type="compositionally biased region" description="Basic and acidic residues" evidence="1">
    <location>
        <begin position="189"/>
        <end position="199"/>
    </location>
</feature>
<evidence type="ECO:0000259" key="2">
    <source>
        <dbReference type="PROSITE" id="PS50174"/>
    </source>
</evidence>
<dbReference type="GO" id="GO:0005634">
    <property type="term" value="C:nucleus"/>
    <property type="evidence" value="ECO:0007669"/>
    <property type="project" value="TreeGrafter"/>
</dbReference>
<feature type="compositionally biased region" description="Basic residues" evidence="1">
    <location>
        <begin position="586"/>
        <end position="610"/>
    </location>
</feature>
<sequence length="674" mass="77090">MTSNKRKSRIINDSDDDDSKNETFVVYGTEIPLPSETGEDQNKFQPVWKQEVRDEQGLRRFHGAFKGGWSAGWVPSSFVSSRNNRSERKNYDPKDFMDEEDLEEFGQKQQLVVTEEFDSLGSTERELERKLALAGSMEAGGSILGSLPDTLIDDLILPSKEPIGMRLLKAMGWREGQSIGDRVMKRKKLGEGQEKEKRPPTSRGRLCHDGSFPLKGFVLAERPLLLYKWYSPPELPSEFIPFHQFDISDKSKNIDSTTPLVTRKQTTLAVIADQVPLNSSSRSVFDYVSRRDKERLENLIGVKADSDGDVPIEQTSKVEIPKVEKEAALAALKGYIPFDDDKKKQARYKFFLEVQAEIKAAELMRQPEGLTTEEYFKELNEFAQAARIFRPIPLMMASRFTSSKSSSDEFKQSESGLRVGPVITNSNIQFNQKDTNIQESVNRTFIEQTESTAESAARMNMFGPLTRTKSDFYPNRLLCKRFNIANPHPEHKEKSSPGKTQLLHRLGETTGPEKGSGSKDEDLVDTEPFNKIIEDLRSTITPQQFEPITNKEKSPIPLSTNTTNSTNTENSITPFPPIFKKEHDRQKRKSEKSDKKKKHSKDKKKSTKRSHKDDSDDGERHKKSKRKKGLEELYDKKDKRHPNKEIKLSIKNNKNIKEITTNRHKNRPRAMDLW</sequence>
<evidence type="ECO:0000256" key="1">
    <source>
        <dbReference type="SAM" id="MobiDB-lite"/>
    </source>
</evidence>
<dbReference type="Proteomes" id="UP000789706">
    <property type="component" value="Unassembled WGS sequence"/>
</dbReference>
<feature type="region of interest" description="Disordered" evidence="1">
    <location>
        <begin position="538"/>
        <end position="674"/>
    </location>
</feature>
<organism evidence="3 4">
    <name type="scientific">Diversispora eburnea</name>
    <dbReference type="NCBI Taxonomy" id="1213867"/>
    <lineage>
        <taxon>Eukaryota</taxon>
        <taxon>Fungi</taxon>
        <taxon>Fungi incertae sedis</taxon>
        <taxon>Mucoromycota</taxon>
        <taxon>Glomeromycotina</taxon>
        <taxon>Glomeromycetes</taxon>
        <taxon>Diversisporales</taxon>
        <taxon>Diversisporaceae</taxon>
        <taxon>Diversispora</taxon>
    </lineage>
</organism>
<dbReference type="InterPro" id="IPR011666">
    <property type="entry name" value="DUF1604"/>
</dbReference>
<dbReference type="PANTHER" id="PTHR13384:SF19">
    <property type="entry name" value="G PATCH DOMAIN-CONTAINING PROTEIN 1"/>
    <property type="match status" value="1"/>
</dbReference>
<dbReference type="AlphaFoldDB" id="A0A9N9FEH1"/>
<feature type="compositionally biased region" description="Polar residues" evidence="1">
    <location>
        <begin position="538"/>
        <end position="547"/>
    </location>
</feature>
<reference evidence="3" key="1">
    <citation type="submission" date="2021-06" db="EMBL/GenBank/DDBJ databases">
        <authorList>
            <person name="Kallberg Y."/>
            <person name="Tangrot J."/>
            <person name="Rosling A."/>
        </authorList>
    </citation>
    <scope>NUCLEOTIDE SEQUENCE</scope>
    <source>
        <strain evidence="3">AZ414A</strain>
    </source>
</reference>
<keyword evidence="4" id="KW-1185">Reference proteome</keyword>
<dbReference type="Pfam" id="PF07713">
    <property type="entry name" value="DUF1604"/>
    <property type="match status" value="1"/>
</dbReference>
<proteinExistence type="predicted"/>
<dbReference type="Pfam" id="PF26093">
    <property type="entry name" value="HTH_TGH"/>
    <property type="match status" value="1"/>
</dbReference>
<dbReference type="GO" id="GO:0006397">
    <property type="term" value="P:mRNA processing"/>
    <property type="evidence" value="ECO:0007669"/>
    <property type="project" value="InterPro"/>
</dbReference>
<gene>
    <name evidence="3" type="ORF">DEBURN_LOCUS6101</name>
</gene>
<dbReference type="EMBL" id="CAJVPK010000595">
    <property type="protein sequence ID" value="CAG8530192.1"/>
    <property type="molecule type" value="Genomic_DNA"/>
</dbReference>
<feature type="compositionally biased region" description="Basic and acidic residues" evidence="1">
    <location>
        <begin position="629"/>
        <end position="648"/>
    </location>
</feature>
<dbReference type="OrthoDB" id="20507at2759"/>
<feature type="region of interest" description="Disordered" evidence="1">
    <location>
        <begin position="184"/>
        <end position="206"/>
    </location>
</feature>
<evidence type="ECO:0000313" key="3">
    <source>
        <dbReference type="EMBL" id="CAG8530192.1"/>
    </source>
</evidence>
<dbReference type="GO" id="GO:0003723">
    <property type="term" value="F:RNA binding"/>
    <property type="evidence" value="ECO:0007669"/>
    <property type="project" value="TreeGrafter"/>
</dbReference>
<comment type="caution">
    <text evidence="3">The sequence shown here is derived from an EMBL/GenBank/DDBJ whole genome shotgun (WGS) entry which is preliminary data.</text>
</comment>
<feature type="compositionally biased region" description="Low complexity" evidence="1">
    <location>
        <begin position="559"/>
        <end position="573"/>
    </location>
</feature>